<dbReference type="GO" id="GO:0004520">
    <property type="term" value="F:DNA endonuclease activity"/>
    <property type="evidence" value="ECO:0007669"/>
    <property type="project" value="InterPro"/>
</dbReference>
<comment type="cofactor">
    <cofactor evidence="10">
        <name>Mg(2+)</name>
        <dbReference type="ChEBI" id="CHEBI:18420"/>
    </cofactor>
    <cofactor evidence="10">
        <name>Mn(2+)</name>
        <dbReference type="ChEBI" id="CHEBI:29035"/>
    </cofactor>
</comment>
<evidence type="ECO:0000256" key="7">
    <source>
        <dbReference type="ARBA" id="ARBA00023125"/>
    </source>
</evidence>
<evidence type="ECO:0000256" key="2">
    <source>
        <dbReference type="ARBA" id="ARBA00022723"/>
    </source>
</evidence>
<dbReference type="EMBL" id="JAAIYP010000032">
    <property type="protein sequence ID" value="NFV79535.1"/>
    <property type="molecule type" value="Genomic_DNA"/>
</dbReference>
<evidence type="ECO:0000256" key="3">
    <source>
        <dbReference type="ARBA" id="ARBA00022759"/>
    </source>
</evidence>
<evidence type="ECO:0000256" key="9">
    <source>
        <dbReference type="ARBA" id="ARBA00038592"/>
    </source>
</evidence>
<feature type="binding site" evidence="10">
    <location>
        <position position="232"/>
    </location>
    <ligand>
        <name>Mn(2+)</name>
        <dbReference type="ChEBI" id="CHEBI:29035"/>
    </ligand>
</feature>
<comment type="subunit">
    <text evidence="9 10">Homodimer, forms a heterotetramer with a Cas2 homodimer.</text>
</comment>
<dbReference type="RefSeq" id="WP_163676103.1">
    <property type="nucleotide sequence ID" value="NZ_JAAIYP010000032.1"/>
</dbReference>
<evidence type="ECO:0000313" key="12">
    <source>
        <dbReference type="Proteomes" id="UP000480684"/>
    </source>
</evidence>
<evidence type="ECO:0000256" key="1">
    <source>
        <dbReference type="ARBA" id="ARBA00022722"/>
    </source>
</evidence>
<dbReference type="NCBIfam" id="TIGR00287">
    <property type="entry name" value="cas1"/>
    <property type="match status" value="1"/>
</dbReference>
<reference evidence="11 12" key="1">
    <citation type="submission" date="2020-02" db="EMBL/GenBank/DDBJ databases">
        <authorList>
            <person name="Dziuba M."/>
            <person name="Kuznetsov B."/>
            <person name="Mardanov A."/>
            <person name="Ravin N."/>
            <person name="Grouzdev D."/>
        </authorList>
    </citation>
    <scope>NUCLEOTIDE SEQUENCE [LARGE SCALE GENOMIC DNA]</scope>
    <source>
        <strain evidence="11 12">SpK</strain>
    </source>
</reference>
<comment type="function">
    <text evidence="10">CRISPR (clustered regularly interspaced short palindromic repeat), is an adaptive immune system that provides protection against mobile genetic elements (viruses, transposable elements and conjugative plasmids). CRISPR clusters contain spacers, sequences complementary to antecedent mobile elements, and target invading nucleic acids. CRISPR clusters are transcribed and processed into CRISPR RNA (crRNA). Acts as a dsDNA endonuclease. Involved in the integration of spacer DNA into the CRISPR cassette.</text>
</comment>
<comment type="caution">
    <text evidence="11">The sequence shown here is derived from an EMBL/GenBank/DDBJ whole genome shotgun (WGS) entry which is preliminary data.</text>
</comment>
<comment type="similarity">
    <text evidence="10">Belongs to the CRISPR-associated endonuclease Cas1 family.</text>
</comment>
<organism evidence="11 12">
    <name type="scientific">Magnetospirillum aberrantis SpK</name>
    <dbReference type="NCBI Taxonomy" id="908842"/>
    <lineage>
        <taxon>Bacteria</taxon>
        <taxon>Pseudomonadati</taxon>
        <taxon>Pseudomonadota</taxon>
        <taxon>Alphaproteobacteria</taxon>
        <taxon>Rhodospirillales</taxon>
        <taxon>Rhodospirillaceae</taxon>
        <taxon>Magnetospirillum</taxon>
    </lineage>
</organism>
<protein>
    <recommendedName>
        <fullName evidence="10">CRISPR-associated endonuclease Cas1</fullName>
        <ecNumber evidence="10">3.1.-.-</ecNumber>
    </recommendedName>
</protein>
<feature type="binding site" evidence="10">
    <location>
        <position position="166"/>
    </location>
    <ligand>
        <name>Mn(2+)</name>
        <dbReference type="ChEBI" id="CHEBI:29035"/>
    </ligand>
</feature>
<evidence type="ECO:0000256" key="5">
    <source>
        <dbReference type="ARBA" id="ARBA00022842"/>
    </source>
</evidence>
<dbReference type="Pfam" id="PF01867">
    <property type="entry name" value="Cas_Cas1"/>
    <property type="match status" value="1"/>
</dbReference>
<accession>A0A7C9UY04</accession>
<evidence type="ECO:0000313" key="11">
    <source>
        <dbReference type="EMBL" id="NFV79535.1"/>
    </source>
</evidence>
<gene>
    <name evidence="11" type="primary">cas1c</name>
    <name evidence="10" type="synonym">cas1</name>
    <name evidence="11" type="ORF">G4223_05365</name>
</gene>
<dbReference type="Gene3D" id="1.20.120.920">
    <property type="entry name" value="CRISPR-associated endonuclease Cas1, C-terminal domain"/>
    <property type="match status" value="1"/>
</dbReference>
<keyword evidence="7 10" id="KW-0238">DNA-binding</keyword>
<dbReference type="Gene3D" id="3.100.10.20">
    <property type="entry name" value="CRISPR-associated endonuclease Cas1, N-terminal domain"/>
    <property type="match status" value="1"/>
</dbReference>
<dbReference type="Proteomes" id="UP000480684">
    <property type="component" value="Unassembled WGS sequence"/>
</dbReference>
<keyword evidence="12" id="KW-1185">Reference proteome</keyword>
<dbReference type="GO" id="GO:0043571">
    <property type="term" value="P:maintenance of CRISPR repeat elements"/>
    <property type="evidence" value="ECO:0007669"/>
    <property type="project" value="UniProtKB-UniRule"/>
</dbReference>
<keyword evidence="6 10" id="KW-0051">Antiviral defense</keyword>
<dbReference type="InterPro" id="IPR042206">
    <property type="entry name" value="CRISPR-assoc_Cas1_C"/>
</dbReference>
<evidence type="ECO:0000256" key="8">
    <source>
        <dbReference type="ARBA" id="ARBA00023211"/>
    </source>
</evidence>
<keyword evidence="4 10" id="KW-0378">Hydrolase</keyword>
<dbReference type="EC" id="3.1.-.-" evidence="10"/>
<keyword evidence="2 10" id="KW-0479">Metal-binding</keyword>
<dbReference type="NCBIfam" id="TIGR03640">
    <property type="entry name" value="cas1_DVULG"/>
    <property type="match status" value="1"/>
</dbReference>
<dbReference type="HAMAP" id="MF_01470">
    <property type="entry name" value="Cas1"/>
    <property type="match status" value="1"/>
</dbReference>
<dbReference type="GO" id="GO:0051607">
    <property type="term" value="P:defense response to virus"/>
    <property type="evidence" value="ECO:0007669"/>
    <property type="project" value="UniProtKB-UniRule"/>
</dbReference>
<dbReference type="PANTHER" id="PTHR34353">
    <property type="entry name" value="CRISPR-ASSOCIATED ENDONUCLEASE CAS1 1"/>
    <property type="match status" value="1"/>
</dbReference>
<feature type="binding site" evidence="10">
    <location>
        <position position="247"/>
    </location>
    <ligand>
        <name>Mn(2+)</name>
        <dbReference type="ChEBI" id="CHEBI:29035"/>
    </ligand>
</feature>
<dbReference type="GO" id="GO:0016787">
    <property type="term" value="F:hydrolase activity"/>
    <property type="evidence" value="ECO:0007669"/>
    <property type="project" value="UniProtKB-KW"/>
</dbReference>
<evidence type="ECO:0000256" key="6">
    <source>
        <dbReference type="ARBA" id="ARBA00023118"/>
    </source>
</evidence>
<dbReference type="AlphaFoldDB" id="A0A7C9UY04"/>
<dbReference type="InterPro" id="IPR019856">
    <property type="entry name" value="CRISPR-assoc_Cas1_DVULG"/>
</dbReference>
<dbReference type="InterPro" id="IPR002729">
    <property type="entry name" value="CRISPR-assoc_Cas1"/>
</dbReference>
<keyword evidence="3 10" id="KW-0255">Endonuclease</keyword>
<dbReference type="GO" id="GO:0003677">
    <property type="term" value="F:DNA binding"/>
    <property type="evidence" value="ECO:0007669"/>
    <property type="project" value="UniProtKB-KW"/>
</dbReference>
<keyword evidence="8 10" id="KW-0464">Manganese</keyword>
<dbReference type="InterPro" id="IPR050646">
    <property type="entry name" value="Cas1"/>
</dbReference>
<dbReference type="GO" id="GO:0046872">
    <property type="term" value="F:metal ion binding"/>
    <property type="evidence" value="ECO:0007669"/>
    <property type="project" value="UniProtKB-UniRule"/>
</dbReference>
<keyword evidence="5 10" id="KW-0460">Magnesium</keyword>
<proteinExistence type="inferred from homology"/>
<name>A0A7C9UY04_9PROT</name>
<evidence type="ECO:0000256" key="4">
    <source>
        <dbReference type="ARBA" id="ARBA00022801"/>
    </source>
</evidence>
<dbReference type="PANTHER" id="PTHR34353:SF2">
    <property type="entry name" value="CRISPR-ASSOCIATED ENDONUCLEASE CAS1 1"/>
    <property type="match status" value="1"/>
</dbReference>
<evidence type="ECO:0000256" key="10">
    <source>
        <dbReference type="HAMAP-Rule" id="MF_01470"/>
    </source>
</evidence>
<keyword evidence="1 10" id="KW-0540">Nuclease</keyword>
<dbReference type="InterPro" id="IPR042211">
    <property type="entry name" value="CRISPR-assoc_Cas1_N"/>
</dbReference>
<sequence>MKELLNVLYVLTSDSYLGKDGQCVSVRIEGQSPRRLPLMGLEGIVCLGRVNVSPYLMAACAEHGVALSWMSENGRFLASVHGETKGNVLLRRQQFRWADDPERSAAMARFVLKGKLGNARSVLRRGARDNRDPARATPLTQAADTMTAALTRLDRERDLDGLRGVEGDAGATYWAAFPFLIGNADFTFRGRNRRPPLDPVNCLLSFVYTLLAHDVRSALEGVGLDPYVGFLHRDRPGRASLAFDLMEELRHVLADRLVLSLVNRRQVALDGFKTLDSGAVVMEDATRHTVIEAWQTRKRETIRHPFLGEDAEIGLLPHLQALLMARHVRGDLDGYPALLWP</sequence>